<keyword evidence="1" id="KW-0472">Membrane</keyword>
<protein>
    <submittedName>
        <fullName evidence="2">Uncharacterized protein</fullName>
    </submittedName>
</protein>
<keyword evidence="1" id="KW-0812">Transmembrane</keyword>
<organism evidence="2">
    <name type="scientific">Rhizophora mucronata</name>
    <name type="common">Asiatic mangrove</name>
    <dbReference type="NCBI Taxonomy" id="61149"/>
    <lineage>
        <taxon>Eukaryota</taxon>
        <taxon>Viridiplantae</taxon>
        <taxon>Streptophyta</taxon>
        <taxon>Embryophyta</taxon>
        <taxon>Tracheophyta</taxon>
        <taxon>Spermatophyta</taxon>
        <taxon>Magnoliopsida</taxon>
        <taxon>eudicotyledons</taxon>
        <taxon>Gunneridae</taxon>
        <taxon>Pentapetalae</taxon>
        <taxon>rosids</taxon>
        <taxon>fabids</taxon>
        <taxon>Malpighiales</taxon>
        <taxon>Rhizophoraceae</taxon>
        <taxon>Rhizophora</taxon>
    </lineage>
</organism>
<sequence length="54" mass="6672">MVKTLRICSRKLLMAMLKFLLTERNHYGSSDLPLFFFNFFWNLIFIIFRKSYIF</sequence>
<dbReference type="EMBL" id="GGEC01077158">
    <property type="protein sequence ID" value="MBX57642.1"/>
    <property type="molecule type" value="Transcribed_RNA"/>
</dbReference>
<reference evidence="2" key="1">
    <citation type="submission" date="2018-02" db="EMBL/GenBank/DDBJ databases">
        <title>Rhizophora mucronata_Transcriptome.</title>
        <authorList>
            <person name="Meera S.P."/>
            <person name="Sreeshan A."/>
            <person name="Augustine A."/>
        </authorList>
    </citation>
    <scope>NUCLEOTIDE SEQUENCE</scope>
    <source>
        <tissue evidence="2">Leaf</tissue>
    </source>
</reference>
<evidence type="ECO:0000256" key="1">
    <source>
        <dbReference type="SAM" id="Phobius"/>
    </source>
</evidence>
<keyword evidence="1" id="KW-1133">Transmembrane helix</keyword>
<feature type="transmembrane region" description="Helical" evidence="1">
    <location>
        <begin position="32"/>
        <end position="48"/>
    </location>
</feature>
<proteinExistence type="predicted"/>
<accession>A0A2P2PSG8</accession>
<evidence type="ECO:0000313" key="2">
    <source>
        <dbReference type="EMBL" id="MBX57642.1"/>
    </source>
</evidence>
<dbReference type="AlphaFoldDB" id="A0A2P2PSG8"/>
<name>A0A2P2PSG8_RHIMU</name>